<dbReference type="NCBIfam" id="TIGR00230">
    <property type="entry name" value="sfsA"/>
    <property type="match status" value="1"/>
</dbReference>
<organism evidence="4 5">
    <name type="scientific">Paenibacillus barengoltzii J12</name>
    <dbReference type="NCBI Taxonomy" id="935846"/>
    <lineage>
        <taxon>Bacteria</taxon>
        <taxon>Bacillati</taxon>
        <taxon>Bacillota</taxon>
        <taxon>Bacilli</taxon>
        <taxon>Bacillales</taxon>
        <taxon>Paenibacillaceae</taxon>
        <taxon>Paenibacillus</taxon>
    </lineage>
</organism>
<accession>A0ABY1LXE3</accession>
<sequence>MKYGNIVHGRFQRRMNRFIAEVEVDGVIEQVHVKNTGRLKELLRMDTEVLLEVSDRPERKTKYSLIAAAKDGAWVNVDSQAPNPVAFEALKAGWIAEIGTVSRAKREVTYGDSRFDLYYEKGEERGFIEVKGVTLQQNGIAMFPDAPTTRGTKHVLELAKAVQEGYTGTVLFVIQMQGCREFTPYRDMDPAFANALEEASRQGVRLLAYESIVTEQEMVLGAGLPVHL</sequence>
<comment type="caution">
    <text evidence="4">The sequence shown here is derived from an EMBL/GenBank/DDBJ whole genome shotgun (WGS) entry which is preliminary data.</text>
</comment>
<dbReference type="EMBL" id="FXAE01000016">
    <property type="protein sequence ID" value="SMF22444.1"/>
    <property type="molecule type" value="Genomic_DNA"/>
</dbReference>
<dbReference type="CDD" id="cd22359">
    <property type="entry name" value="SfsA-like_bacterial"/>
    <property type="match status" value="1"/>
</dbReference>
<gene>
    <name evidence="1" type="primary">sfsA</name>
    <name evidence="4" type="ORF">SAMN02744124_01931</name>
</gene>
<dbReference type="RefSeq" id="WP_085278887.1">
    <property type="nucleotide sequence ID" value="NZ_FXAE01000016.1"/>
</dbReference>
<feature type="domain" description="Sugar fermentation stimulation protein C-terminal" evidence="2">
    <location>
        <begin position="80"/>
        <end position="216"/>
    </location>
</feature>
<dbReference type="InterPro" id="IPR041465">
    <property type="entry name" value="SfsA_N"/>
</dbReference>
<dbReference type="InterPro" id="IPR005224">
    <property type="entry name" value="SfsA"/>
</dbReference>
<dbReference type="InterPro" id="IPR040452">
    <property type="entry name" value="SfsA_C"/>
</dbReference>
<proteinExistence type="inferred from homology"/>
<feature type="domain" description="SfsA N-terminal OB" evidence="3">
    <location>
        <begin position="13"/>
        <end position="77"/>
    </location>
</feature>
<dbReference type="Pfam" id="PF03749">
    <property type="entry name" value="SfsA"/>
    <property type="match status" value="1"/>
</dbReference>
<evidence type="ECO:0000259" key="3">
    <source>
        <dbReference type="Pfam" id="PF17746"/>
    </source>
</evidence>
<dbReference type="PANTHER" id="PTHR30545:SF2">
    <property type="entry name" value="SUGAR FERMENTATION STIMULATION PROTEIN A"/>
    <property type="match status" value="1"/>
</dbReference>
<dbReference type="Gene3D" id="3.40.1350.60">
    <property type="match status" value="1"/>
</dbReference>
<evidence type="ECO:0000256" key="1">
    <source>
        <dbReference type="HAMAP-Rule" id="MF_00095"/>
    </source>
</evidence>
<evidence type="ECO:0000313" key="5">
    <source>
        <dbReference type="Proteomes" id="UP000192939"/>
    </source>
</evidence>
<comment type="similarity">
    <text evidence="1">Belongs to the SfsA family.</text>
</comment>
<dbReference type="PANTHER" id="PTHR30545">
    <property type="entry name" value="SUGAR FERMENTATION STIMULATION PROTEIN A"/>
    <property type="match status" value="1"/>
</dbReference>
<reference evidence="4 5" key="1">
    <citation type="submission" date="2017-04" db="EMBL/GenBank/DDBJ databases">
        <authorList>
            <person name="Varghese N."/>
            <person name="Submissions S."/>
        </authorList>
    </citation>
    <scope>NUCLEOTIDE SEQUENCE [LARGE SCALE GENOMIC DNA]</scope>
    <source>
        <strain evidence="4 5">J12</strain>
    </source>
</reference>
<name>A0ABY1LXE3_9BACL</name>
<dbReference type="HAMAP" id="MF_00095">
    <property type="entry name" value="SfsA"/>
    <property type="match status" value="1"/>
</dbReference>
<evidence type="ECO:0000259" key="2">
    <source>
        <dbReference type="Pfam" id="PF03749"/>
    </source>
</evidence>
<protein>
    <recommendedName>
        <fullName evidence="1">Sugar fermentation stimulation protein homolog</fullName>
    </recommendedName>
</protein>
<keyword evidence="5" id="KW-1185">Reference proteome</keyword>
<dbReference type="Pfam" id="PF17746">
    <property type="entry name" value="SfsA_N"/>
    <property type="match status" value="1"/>
</dbReference>
<dbReference type="Gene3D" id="2.40.50.580">
    <property type="match status" value="1"/>
</dbReference>
<evidence type="ECO:0000313" key="4">
    <source>
        <dbReference type="EMBL" id="SMF22444.1"/>
    </source>
</evidence>
<dbReference type="Proteomes" id="UP000192939">
    <property type="component" value="Unassembled WGS sequence"/>
</dbReference>